<evidence type="ECO:0000313" key="4">
    <source>
        <dbReference type="Proteomes" id="UP000008493"/>
    </source>
</evidence>
<evidence type="ECO:0000256" key="1">
    <source>
        <dbReference type="SAM" id="SignalP"/>
    </source>
</evidence>
<dbReference type="GO" id="GO:0004741">
    <property type="term" value="F:[pyruvate dehydrogenase (acetyl-transferring)]-phosphatase activity"/>
    <property type="evidence" value="ECO:0007669"/>
    <property type="project" value="TreeGrafter"/>
</dbReference>
<dbReference type="CDD" id="cd00143">
    <property type="entry name" value="PP2Cc"/>
    <property type="match status" value="1"/>
</dbReference>
<dbReference type="KEGG" id="abp:AGABI1DRAFT104972"/>
<name>K5W8S6_AGABU</name>
<feature type="signal peptide" evidence="1">
    <location>
        <begin position="1"/>
        <end position="18"/>
    </location>
</feature>
<keyword evidence="4" id="KW-1185">Reference proteome</keyword>
<gene>
    <name evidence="3" type="ORF">AGABI1DRAFT_104972</name>
</gene>
<dbReference type="AlphaFoldDB" id="K5W8S6"/>
<dbReference type="PANTHER" id="PTHR13832">
    <property type="entry name" value="PROTEIN PHOSPHATASE 2C"/>
    <property type="match status" value="1"/>
</dbReference>
<dbReference type="InterPro" id="IPR001932">
    <property type="entry name" value="PPM-type_phosphatase-like_dom"/>
</dbReference>
<dbReference type="GeneID" id="18822062"/>
<dbReference type="RefSeq" id="XP_007327045.1">
    <property type="nucleotide sequence ID" value="XM_007326983.1"/>
</dbReference>
<evidence type="ECO:0000259" key="2">
    <source>
        <dbReference type="PROSITE" id="PS51746"/>
    </source>
</evidence>
<dbReference type="PANTHER" id="PTHR13832:SF792">
    <property type="entry name" value="GM14286P"/>
    <property type="match status" value="1"/>
</dbReference>
<dbReference type="InterPro" id="IPR036457">
    <property type="entry name" value="PPM-type-like_dom_sf"/>
</dbReference>
<dbReference type="eggNOG" id="KOG0700">
    <property type="taxonomic scope" value="Eukaryota"/>
</dbReference>
<protein>
    <recommendedName>
        <fullName evidence="2">PPM-type phosphatase domain-containing protein</fullName>
    </recommendedName>
</protein>
<dbReference type="Pfam" id="PF00481">
    <property type="entry name" value="PP2C"/>
    <property type="match status" value="1"/>
</dbReference>
<accession>K5W8S6</accession>
<proteinExistence type="predicted"/>
<organism evidence="3 4">
    <name type="scientific">Agaricus bisporus var. burnettii (strain JB137-S8 / ATCC MYA-4627 / FGSC 10392)</name>
    <name type="common">White button mushroom</name>
    <dbReference type="NCBI Taxonomy" id="597362"/>
    <lineage>
        <taxon>Eukaryota</taxon>
        <taxon>Fungi</taxon>
        <taxon>Dikarya</taxon>
        <taxon>Basidiomycota</taxon>
        <taxon>Agaricomycotina</taxon>
        <taxon>Agaricomycetes</taxon>
        <taxon>Agaricomycetidae</taxon>
        <taxon>Agaricales</taxon>
        <taxon>Agaricineae</taxon>
        <taxon>Agaricaceae</taxon>
        <taxon>Agaricus</taxon>
    </lineage>
</organism>
<dbReference type="InParanoid" id="K5W8S6"/>
<dbReference type="InterPro" id="IPR015655">
    <property type="entry name" value="PP2C"/>
</dbReference>
<feature type="chain" id="PRO_5003889166" description="PPM-type phosphatase domain-containing protein" evidence="1">
    <location>
        <begin position="19"/>
        <end position="469"/>
    </location>
</feature>
<dbReference type="OrthoDB" id="420076at2759"/>
<dbReference type="SUPFAM" id="SSF81606">
    <property type="entry name" value="PP2C-like"/>
    <property type="match status" value="1"/>
</dbReference>
<sequence length="469" mass="52315">MAWVTGRRSLLFLTGVASFGGSLYYRETNNRADNHQDDACNIPSKRTFDSFANHIWSGSQVDERNDEIVTRYSSAYLANKGIGFCSLGFHRIELAPQQNWTFGLLSEGFRGWETSAFIFRALIPTICAVLSLALGKNASRPGKEDLSTEPEPPITSEKIDMSIRKAFLDVDHGVVDQAPDMIISSPSQALNMVQLSAAVSGSTGMLAVYDESRRILKVANVGDARAVLGRKALHENGMPCFEVHVLSSEHTSSNPSELARLQESHSDTDIKVLQEYVERDITRAFGLAMCKWSQSLQDRIYRDYLGESPLVNLLPRSTSDPENQQQPYLNAEPDIRTIHVRPGDFLVMASKGVWDSLANEEVIGLVGVWLARQNCNPRTPISHPSLEKIYDQNMLPVKFPEKWEDTTTWYQKMKIQKKYICVDTNVAAHLVRNALGGANQAFTEGVLRLPYPLSASSRGELAVMVLQFE</sequence>
<reference evidence="4" key="1">
    <citation type="journal article" date="2012" name="Proc. Natl. Acad. Sci. U.S.A.">
        <title>Genome sequence of the button mushroom Agaricus bisporus reveals mechanisms governing adaptation to a humic-rich ecological niche.</title>
        <authorList>
            <person name="Morin E."/>
            <person name="Kohler A."/>
            <person name="Baker A.R."/>
            <person name="Foulongne-Oriol M."/>
            <person name="Lombard V."/>
            <person name="Nagy L.G."/>
            <person name="Ohm R.A."/>
            <person name="Patyshakuliyeva A."/>
            <person name="Brun A."/>
            <person name="Aerts A.L."/>
            <person name="Bailey A.M."/>
            <person name="Billette C."/>
            <person name="Coutinho P.M."/>
            <person name="Deakin G."/>
            <person name="Doddapaneni H."/>
            <person name="Floudas D."/>
            <person name="Grimwood J."/>
            <person name="Hilden K."/>
            <person name="Kuees U."/>
            <person name="LaButti K.M."/>
            <person name="Lapidus A."/>
            <person name="Lindquist E.A."/>
            <person name="Lucas S.M."/>
            <person name="Murat C."/>
            <person name="Riley R.W."/>
            <person name="Salamov A.A."/>
            <person name="Schmutz J."/>
            <person name="Subramanian V."/>
            <person name="Woesten H.A.B."/>
            <person name="Xu J."/>
            <person name="Eastwood D.C."/>
            <person name="Foster G.D."/>
            <person name="Sonnenberg A.S."/>
            <person name="Cullen D."/>
            <person name="de Vries R.P."/>
            <person name="Lundell T."/>
            <person name="Hibbett D.S."/>
            <person name="Henrissat B."/>
            <person name="Burton K.S."/>
            <person name="Kerrigan R.W."/>
            <person name="Challen M.P."/>
            <person name="Grigoriev I.V."/>
            <person name="Martin F."/>
        </authorList>
    </citation>
    <scope>NUCLEOTIDE SEQUENCE [LARGE SCALE GENOMIC DNA]</scope>
    <source>
        <strain evidence="4">JB137-S8 / ATCC MYA-4627 / FGSC 10392</strain>
    </source>
</reference>
<dbReference type="SMART" id="SM00332">
    <property type="entry name" value="PP2Cc"/>
    <property type="match status" value="1"/>
</dbReference>
<dbReference type="STRING" id="597362.K5W8S6"/>
<keyword evidence="1" id="KW-0732">Signal</keyword>
<evidence type="ECO:0000313" key="3">
    <source>
        <dbReference type="EMBL" id="EKM83274.1"/>
    </source>
</evidence>
<dbReference type="PROSITE" id="PS51746">
    <property type="entry name" value="PPM_2"/>
    <property type="match status" value="1"/>
</dbReference>
<dbReference type="Gene3D" id="3.60.40.10">
    <property type="entry name" value="PPM-type phosphatase domain"/>
    <property type="match status" value="1"/>
</dbReference>
<dbReference type="OMA" id="DVKTPPY"/>
<dbReference type="EMBL" id="JH971386">
    <property type="protein sequence ID" value="EKM83274.1"/>
    <property type="molecule type" value="Genomic_DNA"/>
</dbReference>
<dbReference type="GO" id="GO:0005739">
    <property type="term" value="C:mitochondrion"/>
    <property type="evidence" value="ECO:0007669"/>
    <property type="project" value="TreeGrafter"/>
</dbReference>
<dbReference type="HOGENOM" id="CLU_021928_1_0_1"/>
<dbReference type="Proteomes" id="UP000008493">
    <property type="component" value="Unassembled WGS sequence"/>
</dbReference>
<feature type="domain" description="PPM-type phosphatase" evidence="2">
    <location>
        <begin position="81"/>
        <end position="468"/>
    </location>
</feature>